<accession>A0A6J7KRQ5</accession>
<dbReference type="SUPFAM" id="SSF49785">
    <property type="entry name" value="Galactose-binding domain-like"/>
    <property type="match status" value="2"/>
</dbReference>
<dbReference type="PROSITE" id="PS50022">
    <property type="entry name" value="FA58C_3"/>
    <property type="match status" value="1"/>
</dbReference>
<dbReference type="Pfam" id="PF24607">
    <property type="entry name" value="CBM_AftD"/>
    <property type="match status" value="1"/>
</dbReference>
<feature type="transmembrane region" description="Helical" evidence="2">
    <location>
        <begin position="305"/>
        <end position="323"/>
    </location>
</feature>
<keyword evidence="2" id="KW-1133">Transmembrane helix</keyword>
<keyword evidence="2" id="KW-0472">Membrane</keyword>
<feature type="transmembrane region" description="Helical" evidence="2">
    <location>
        <begin position="82"/>
        <end position="103"/>
    </location>
</feature>
<feature type="transmembrane region" description="Helical" evidence="2">
    <location>
        <begin position="229"/>
        <end position="253"/>
    </location>
</feature>
<feature type="transmembrane region" description="Helical" evidence="2">
    <location>
        <begin position="1218"/>
        <end position="1243"/>
    </location>
</feature>
<dbReference type="InterPro" id="IPR000421">
    <property type="entry name" value="FA58C"/>
</dbReference>
<organism evidence="4">
    <name type="scientific">freshwater metagenome</name>
    <dbReference type="NCBI Taxonomy" id="449393"/>
    <lineage>
        <taxon>unclassified sequences</taxon>
        <taxon>metagenomes</taxon>
        <taxon>ecological metagenomes</taxon>
    </lineage>
</organism>
<dbReference type="Gene3D" id="2.60.120.260">
    <property type="entry name" value="Galactose-binding domain-like"/>
    <property type="match status" value="1"/>
</dbReference>
<evidence type="ECO:0000313" key="4">
    <source>
        <dbReference type="EMBL" id="CAB4958566.1"/>
    </source>
</evidence>
<evidence type="ECO:0000256" key="1">
    <source>
        <dbReference type="SAM" id="MobiDB-lite"/>
    </source>
</evidence>
<feature type="region of interest" description="Disordered" evidence="1">
    <location>
        <begin position="1131"/>
        <end position="1152"/>
    </location>
</feature>
<feature type="transmembrane region" description="Helical" evidence="2">
    <location>
        <begin position="202"/>
        <end position="222"/>
    </location>
</feature>
<gene>
    <name evidence="4" type="ORF">UFOPK3662_03061</name>
</gene>
<name>A0A6J7KRQ5_9ZZZZ</name>
<dbReference type="InterPro" id="IPR056997">
    <property type="entry name" value="CBM_AftD"/>
</dbReference>
<feature type="region of interest" description="Disordered" evidence="1">
    <location>
        <begin position="1251"/>
        <end position="1270"/>
    </location>
</feature>
<proteinExistence type="predicted"/>
<feature type="transmembrane region" description="Helical" evidence="2">
    <location>
        <begin position="150"/>
        <end position="172"/>
    </location>
</feature>
<feature type="transmembrane region" description="Helical" evidence="2">
    <location>
        <begin position="380"/>
        <end position="397"/>
    </location>
</feature>
<dbReference type="GO" id="GO:0016740">
    <property type="term" value="F:transferase activity"/>
    <property type="evidence" value="ECO:0007669"/>
    <property type="project" value="InterPro"/>
</dbReference>
<feature type="transmembrane region" description="Helical" evidence="2">
    <location>
        <begin position="1343"/>
        <end position="1360"/>
    </location>
</feature>
<feature type="transmembrane region" description="Helical" evidence="2">
    <location>
        <begin position="332"/>
        <end position="351"/>
    </location>
</feature>
<protein>
    <submittedName>
        <fullName evidence="4">Unannotated protein</fullName>
    </submittedName>
</protein>
<evidence type="ECO:0000256" key="2">
    <source>
        <dbReference type="SAM" id="Phobius"/>
    </source>
</evidence>
<feature type="transmembrane region" description="Helical" evidence="2">
    <location>
        <begin position="21"/>
        <end position="38"/>
    </location>
</feature>
<dbReference type="Pfam" id="PF11847">
    <property type="entry name" value="GT-C_AftD"/>
    <property type="match status" value="1"/>
</dbReference>
<feature type="region of interest" description="Disordered" evidence="1">
    <location>
        <begin position="1048"/>
        <end position="1068"/>
    </location>
</feature>
<dbReference type="EMBL" id="CAFBMW010000032">
    <property type="protein sequence ID" value="CAB4958566.1"/>
    <property type="molecule type" value="Genomic_DNA"/>
</dbReference>
<feature type="domain" description="F5/8 type C" evidence="3">
    <location>
        <begin position="909"/>
        <end position="981"/>
    </location>
</feature>
<feature type="transmembrane region" description="Helical" evidence="2">
    <location>
        <begin position="124"/>
        <end position="144"/>
    </location>
</feature>
<sequence length="1371" mass="143421">MTDGSTAPVHRRLARANPWQLGVHLAVVVGVLLLNLLQQPGRITFDTKLDLQLNAADLLARSASLWNGDWALGGLQNQASGYLFPMGPIFLAGELLGVPMWIWQRLWSAAVMLLAYEGSRRLASRWPGIGTAGAILAGLAYMLAPRVLTTIGGLSGETLPAAVLPWTVLPLVLYLRGRLRGWVAFVLSAATIPWMGGQNATLVVACLVLPALLLALASGRALRRRLTDLVGWGALVGVATTWWVVPLLLMGAYSPPFLDFIESSDDTAGSVGWLSSLRGTSHWVAFFGGGGQVGWTGGYELSSSPWLLLTTVLVVAIGLAGLLRRELWQRRALVAAVVVGLVVLSTGRGGWAGSVLSDGWLHALDTFLAPLRNVHKFDPLVRLPLALGVGAWVTHVMPRRWPTSWRAAARVPVHAVVLTATVALVAGTTVPALGGLMRVDRGFEDVPDTWRDAVAYLDDQAGPTRTLVLPGAGFAVQTWGRTIDEPIQVLDPSPWLARAQVTVAPAGTLRLLDSVEQSMSQARPQERTADALRALGITHVVVRSDLDPDTDAPEAAVVRASMADLPGARVAATFGRAPDGGPLLEIFELDQADDPRVEVQDWEDRVVVSGGPEVVPDLRSAGVVGEGRAVVLAAGDRADADLPLDVVTDSLRRVERNFGRVHDASSGVMTTADDYRIDRLVHDYIDDALPTGRTVAVYDGAADIVASTSGGYANVLGAVRPEEHPYAAFDRSIFTGWSSSPFSRPVEQWVELRFDEPTDVGEVSLVFDNAAGVDVTSVRVSTDERSVVADVAGDGTVAGINVDDPAAMSLRVAVLDAASDRGRVRLMDARIAGHDVTRSLLIPGTVSSGTSVLVSSEPLRRACAVADEGGAVTCDRARFRESSETPGFDRTITVGESGSWNLLGRAVATYGPALDRLFAPLDPSLLAVTASSTYGGDPAVNAAAAVDGRPETGWASAPGDPAPTLQVSWGPPRRVSGITLTAAQGLSGGLPELVTVDPGRGAGEPQLVATTGPGAGRMRTVRTNRLTITAVGEGAAEGFAVSELTVSRTGDLRDEPSPDTRTGTLCGFGPTVEVAGQVVQTRLRGTLEDVRRGAELAVLPCEGATLDLEPGVHRVRVTNPSGFAVSDLTLTPTTEVPSGSGAPSRPAEVRSWTPTQRRVAVDVGPESVLAVSESYNRGWTARLDGSVLEPVVLEGWRQGFVVPAGSSGEVVLTYAPQVAFGAALVGGLVLAGVLQVLAGVLLLRRRRRGPALPQGDTDPAEPSTAEAPDGTRRRSVRAVLAVVCVLVLAVISLPLGAGAGVGRLTARVRSGRVALACGAVLVLAALVAVSASSVVIPPAGADVLAALVVGVVCGRVLLAPRDLADDQPGVG</sequence>
<keyword evidence="2" id="KW-0812">Transmembrane</keyword>
<feature type="transmembrane region" description="Helical" evidence="2">
    <location>
        <begin position="409"/>
        <end position="433"/>
    </location>
</feature>
<dbReference type="InterPro" id="IPR008979">
    <property type="entry name" value="Galactose-bd-like_sf"/>
</dbReference>
<evidence type="ECO:0000259" key="3">
    <source>
        <dbReference type="PROSITE" id="PS50022"/>
    </source>
</evidence>
<reference evidence="4" key="1">
    <citation type="submission" date="2020-05" db="EMBL/GenBank/DDBJ databases">
        <authorList>
            <person name="Chiriac C."/>
            <person name="Salcher M."/>
            <person name="Ghai R."/>
            <person name="Kavagutti S V."/>
        </authorList>
    </citation>
    <scope>NUCLEOTIDE SEQUENCE</scope>
</reference>
<dbReference type="InterPro" id="IPR021798">
    <property type="entry name" value="AftD_N"/>
</dbReference>
<feature type="transmembrane region" description="Helical" evidence="2">
    <location>
        <begin position="1278"/>
        <end position="1301"/>
    </location>
</feature>
<feature type="transmembrane region" description="Helical" evidence="2">
    <location>
        <begin position="1313"/>
        <end position="1336"/>
    </location>
</feature>